<dbReference type="InterPro" id="IPR036038">
    <property type="entry name" value="Aminotransferase-like"/>
</dbReference>
<dbReference type="InterPro" id="IPR043131">
    <property type="entry name" value="BCAT-like_N"/>
</dbReference>
<dbReference type="InterPro" id="IPR001544">
    <property type="entry name" value="Aminotrans_IV"/>
</dbReference>
<dbReference type="Gene3D" id="3.30.470.10">
    <property type="match status" value="1"/>
</dbReference>
<gene>
    <name evidence="2" type="ORF">UFOPK1395_00487</name>
</gene>
<dbReference type="PANTHER" id="PTHR42743:SF11">
    <property type="entry name" value="AMINODEOXYCHORISMATE LYASE"/>
    <property type="match status" value="1"/>
</dbReference>
<comment type="similarity">
    <text evidence="1">Belongs to the class-IV pyridoxal-phosphate-dependent aminotransferase family.</text>
</comment>
<dbReference type="GO" id="GO:0003824">
    <property type="term" value="F:catalytic activity"/>
    <property type="evidence" value="ECO:0007669"/>
    <property type="project" value="InterPro"/>
</dbReference>
<proteinExistence type="inferred from homology"/>
<dbReference type="Gene3D" id="3.20.10.10">
    <property type="entry name" value="D-amino Acid Aminotransferase, subunit A, domain 2"/>
    <property type="match status" value="1"/>
</dbReference>
<evidence type="ECO:0000313" key="2">
    <source>
        <dbReference type="EMBL" id="CAB4532153.1"/>
    </source>
</evidence>
<dbReference type="SUPFAM" id="SSF56752">
    <property type="entry name" value="D-aminoacid aminotransferase-like PLP-dependent enzymes"/>
    <property type="match status" value="1"/>
</dbReference>
<dbReference type="GO" id="GO:0046394">
    <property type="term" value="P:carboxylic acid biosynthetic process"/>
    <property type="evidence" value="ECO:0007669"/>
    <property type="project" value="UniProtKB-ARBA"/>
</dbReference>
<evidence type="ECO:0000256" key="1">
    <source>
        <dbReference type="ARBA" id="ARBA00009320"/>
    </source>
</evidence>
<organism evidence="2">
    <name type="scientific">freshwater metagenome</name>
    <dbReference type="NCBI Taxonomy" id="449393"/>
    <lineage>
        <taxon>unclassified sequences</taxon>
        <taxon>metagenomes</taxon>
        <taxon>ecological metagenomes</taxon>
    </lineage>
</organism>
<dbReference type="Pfam" id="PF01063">
    <property type="entry name" value="Aminotran_4"/>
    <property type="match status" value="1"/>
</dbReference>
<dbReference type="AlphaFoldDB" id="A0A6J6B1D5"/>
<name>A0A6J6B1D5_9ZZZZ</name>
<dbReference type="PANTHER" id="PTHR42743">
    <property type="entry name" value="AMINO-ACID AMINOTRANSFERASE"/>
    <property type="match status" value="1"/>
</dbReference>
<dbReference type="InterPro" id="IPR050571">
    <property type="entry name" value="Class-IV_PLP-Dep_Aminotrnsfr"/>
</dbReference>
<reference evidence="2" key="1">
    <citation type="submission" date="2020-05" db="EMBL/GenBank/DDBJ databases">
        <authorList>
            <person name="Chiriac C."/>
            <person name="Salcher M."/>
            <person name="Ghai R."/>
            <person name="Kavagutti S V."/>
        </authorList>
    </citation>
    <scope>NUCLEOTIDE SEQUENCE</scope>
</reference>
<accession>A0A6J6B1D5</accession>
<dbReference type="EMBL" id="CAEZSB010000036">
    <property type="protein sequence ID" value="CAB4532153.1"/>
    <property type="molecule type" value="Genomic_DNA"/>
</dbReference>
<protein>
    <submittedName>
        <fullName evidence="2">Unannotated protein</fullName>
    </submittedName>
</protein>
<sequence length="252" mass="27425">MKVIVNGFLVPQEQSKCSSLGWLDGAGIFETIKTVDGKPWALSRHMRRAVNTSVQENIVLPSEELVRQSIATLLQAENHASGLLRVSFDATGNWAAVHLPYTEVVMAAKVGIHPDPLVIKGVPVKSFPYTHRLEILEQARCNGFDEALVTSSDGKICEGSVCNVLLKIEGTWCTPPLSDGVLPGVMRALVIENFNVMVRSIAVSEVPDIESAFLLSSLRIAQPIASIDGRDLTQSLEFRDEMEAMALRTSVG</sequence>
<dbReference type="InterPro" id="IPR043132">
    <property type="entry name" value="BCAT-like_C"/>
</dbReference>